<keyword evidence="3 5" id="KW-0560">Oxidoreductase</keyword>
<comment type="caution">
    <text evidence="7">The sequence shown here is derived from an EMBL/GenBank/DDBJ whole genome shotgun (WGS) entry which is preliminary data.</text>
</comment>
<evidence type="ECO:0000256" key="1">
    <source>
        <dbReference type="ARBA" id="ARBA00008056"/>
    </source>
</evidence>
<name>A0A2U1M2W2_ARTAN</name>
<dbReference type="STRING" id="35608.A0A2U1M2W2"/>
<gene>
    <name evidence="7" type="ORF">CTI12_AA400050</name>
</gene>
<evidence type="ECO:0000313" key="8">
    <source>
        <dbReference type="Proteomes" id="UP000245207"/>
    </source>
</evidence>
<keyword evidence="4 5" id="KW-0408">Iron</keyword>
<dbReference type="AlphaFoldDB" id="A0A2U1M2W2"/>
<protein>
    <submittedName>
        <fullName evidence="7">Protein SRG1</fullName>
    </submittedName>
</protein>
<dbReference type="OrthoDB" id="288590at2759"/>
<evidence type="ECO:0000259" key="6">
    <source>
        <dbReference type="PROSITE" id="PS51471"/>
    </source>
</evidence>
<comment type="similarity">
    <text evidence="1 5">Belongs to the iron/ascorbate-dependent oxidoreductase family.</text>
</comment>
<dbReference type="Pfam" id="PF14226">
    <property type="entry name" value="DIOX_N"/>
    <property type="match status" value="1"/>
</dbReference>
<dbReference type="InterPro" id="IPR050295">
    <property type="entry name" value="Plant_2OG-oxidoreductases"/>
</dbReference>
<dbReference type="FunFam" id="2.60.120.330:FF:000001">
    <property type="entry name" value="Protein SRG1"/>
    <property type="match status" value="1"/>
</dbReference>
<dbReference type="Proteomes" id="UP000245207">
    <property type="component" value="Unassembled WGS sequence"/>
</dbReference>
<evidence type="ECO:0000256" key="2">
    <source>
        <dbReference type="ARBA" id="ARBA00022723"/>
    </source>
</evidence>
<evidence type="ECO:0000256" key="4">
    <source>
        <dbReference type="ARBA" id="ARBA00023004"/>
    </source>
</evidence>
<feature type="domain" description="Fe2OG dioxygenase" evidence="6">
    <location>
        <begin position="218"/>
        <end position="318"/>
    </location>
</feature>
<proteinExistence type="inferred from homology"/>
<organism evidence="7 8">
    <name type="scientific">Artemisia annua</name>
    <name type="common">Sweet wormwood</name>
    <dbReference type="NCBI Taxonomy" id="35608"/>
    <lineage>
        <taxon>Eukaryota</taxon>
        <taxon>Viridiplantae</taxon>
        <taxon>Streptophyta</taxon>
        <taxon>Embryophyta</taxon>
        <taxon>Tracheophyta</taxon>
        <taxon>Spermatophyta</taxon>
        <taxon>Magnoliopsida</taxon>
        <taxon>eudicotyledons</taxon>
        <taxon>Gunneridae</taxon>
        <taxon>Pentapetalae</taxon>
        <taxon>asterids</taxon>
        <taxon>campanulids</taxon>
        <taxon>Asterales</taxon>
        <taxon>Asteraceae</taxon>
        <taxon>Asteroideae</taxon>
        <taxon>Anthemideae</taxon>
        <taxon>Artemisiinae</taxon>
        <taxon>Artemisia</taxon>
    </lineage>
</organism>
<dbReference type="EMBL" id="PKPP01006720">
    <property type="protein sequence ID" value="PWA55571.1"/>
    <property type="molecule type" value="Genomic_DNA"/>
</dbReference>
<evidence type="ECO:0000256" key="5">
    <source>
        <dbReference type="RuleBase" id="RU003682"/>
    </source>
</evidence>
<sequence>MSVDKHNEEAVNFGRSLIVPSVQELAKQSITQIPPRYAHQHDDQVQLNVSCDDHAVNSSVPVIDLQCLFANANESSVYSSELNKLHTASKEWGFFQVINHGISESLLDDFKKEVLNFFNLPMEEKQKLWQQEDNHEGFGQLFVVSEEQKLDWSDMFYITTLPHDLRKSQLFQKLPLNLRQKLEAYSGEIKKLAMAILGQMAKALGMDDMEITELFQDGVQSMRMNYYPPCPEPEMAVGFSPHSDADALTILYQLNTTEGLQIRKDGRWVTIKPLPNALVVNIGDLMEIVSNGVYKSIEHRAVVNSDYERLSVATFYSSTMGTELGPAQSLVAQHKVAKFRRVPLEEYFKGFFARKLDGKSYLDFMKVEELKENIAY</sequence>
<dbReference type="InterPro" id="IPR027443">
    <property type="entry name" value="IPNS-like_sf"/>
</dbReference>
<dbReference type="InterPro" id="IPR044861">
    <property type="entry name" value="IPNS-like_FE2OG_OXY"/>
</dbReference>
<evidence type="ECO:0000313" key="7">
    <source>
        <dbReference type="EMBL" id="PWA55571.1"/>
    </source>
</evidence>
<accession>A0A2U1M2W2</accession>
<evidence type="ECO:0000256" key="3">
    <source>
        <dbReference type="ARBA" id="ARBA00023002"/>
    </source>
</evidence>
<dbReference type="PROSITE" id="PS51471">
    <property type="entry name" value="FE2OG_OXY"/>
    <property type="match status" value="1"/>
</dbReference>
<dbReference type="SUPFAM" id="SSF51197">
    <property type="entry name" value="Clavaminate synthase-like"/>
    <property type="match status" value="1"/>
</dbReference>
<dbReference type="GO" id="GO:0046872">
    <property type="term" value="F:metal ion binding"/>
    <property type="evidence" value="ECO:0007669"/>
    <property type="project" value="UniProtKB-KW"/>
</dbReference>
<keyword evidence="8" id="KW-1185">Reference proteome</keyword>
<keyword evidence="2 5" id="KW-0479">Metal-binding</keyword>
<dbReference type="InterPro" id="IPR005123">
    <property type="entry name" value="Oxoglu/Fe-dep_dioxygenase_dom"/>
</dbReference>
<dbReference type="Pfam" id="PF03171">
    <property type="entry name" value="2OG-FeII_Oxy"/>
    <property type="match status" value="1"/>
</dbReference>
<dbReference type="Gene3D" id="2.60.120.330">
    <property type="entry name" value="B-lactam Antibiotic, Isopenicillin N Synthase, Chain"/>
    <property type="match status" value="1"/>
</dbReference>
<dbReference type="InterPro" id="IPR026992">
    <property type="entry name" value="DIOX_N"/>
</dbReference>
<dbReference type="PANTHER" id="PTHR47991">
    <property type="entry name" value="OXOGLUTARATE/IRON-DEPENDENT DIOXYGENASE"/>
    <property type="match status" value="1"/>
</dbReference>
<dbReference type="GO" id="GO:0016705">
    <property type="term" value="F:oxidoreductase activity, acting on paired donors, with incorporation or reduction of molecular oxygen"/>
    <property type="evidence" value="ECO:0007669"/>
    <property type="project" value="UniProtKB-ARBA"/>
</dbReference>
<reference evidence="7 8" key="1">
    <citation type="journal article" date="2018" name="Mol. Plant">
        <title>The genome of Artemisia annua provides insight into the evolution of Asteraceae family and artemisinin biosynthesis.</title>
        <authorList>
            <person name="Shen Q."/>
            <person name="Zhang L."/>
            <person name="Liao Z."/>
            <person name="Wang S."/>
            <person name="Yan T."/>
            <person name="Shi P."/>
            <person name="Liu M."/>
            <person name="Fu X."/>
            <person name="Pan Q."/>
            <person name="Wang Y."/>
            <person name="Lv Z."/>
            <person name="Lu X."/>
            <person name="Zhang F."/>
            <person name="Jiang W."/>
            <person name="Ma Y."/>
            <person name="Chen M."/>
            <person name="Hao X."/>
            <person name="Li L."/>
            <person name="Tang Y."/>
            <person name="Lv G."/>
            <person name="Zhou Y."/>
            <person name="Sun X."/>
            <person name="Brodelius P.E."/>
            <person name="Rose J.K.C."/>
            <person name="Tang K."/>
        </authorList>
    </citation>
    <scope>NUCLEOTIDE SEQUENCE [LARGE SCALE GENOMIC DNA]</scope>
    <source>
        <strain evidence="8">cv. Huhao1</strain>
        <tissue evidence="7">Leaf</tissue>
    </source>
</reference>